<evidence type="ECO:0000256" key="1">
    <source>
        <dbReference type="ARBA" id="ARBA00004141"/>
    </source>
</evidence>
<dbReference type="Pfam" id="PF07947">
    <property type="entry name" value="YhhN"/>
    <property type="match status" value="1"/>
</dbReference>
<comment type="similarity">
    <text evidence="2">Belongs to the TMEM86 family.</text>
</comment>
<evidence type="ECO:0008006" key="9">
    <source>
        <dbReference type="Google" id="ProtNLM"/>
    </source>
</evidence>
<evidence type="ECO:0000256" key="4">
    <source>
        <dbReference type="ARBA" id="ARBA00022989"/>
    </source>
</evidence>
<evidence type="ECO:0000256" key="6">
    <source>
        <dbReference type="SAM" id="Phobius"/>
    </source>
</evidence>
<keyword evidence="3 6" id="KW-0812">Transmembrane</keyword>
<accession>A0A250ILX7</accession>
<dbReference type="AlphaFoldDB" id="A0A250ILX7"/>
<dbReference type="PANTHER" id="PTHR31885">
    <property type="entry name" value="GH04784P"/>
    <property type="match status" value="1"/>
</dbReference>
<evidence type="ECO:0000256" key="3">
    <source>
        <dbReference type="ARBA" id="ARBA00022692"/>
    </source>
</evidence>
<feature type="transmembrane region" description="Helical" evidence="6">
    <location>
        <begin position="173"/>
        <end position="192"/>
    </location>
</feature>
<feature type="transmembrane region" description="Helical" evidence="6">
    <location>
        <begin position="143"/>
        <end position="161"/>
    </location>
</feature>
<dbReference type="Proteomes" id="UP000217289">
    <property type="component" value="Chromosome"/>
</dbReference>
<sequence>MSSHAQTAPDEKGLERLLHGLFIAAAVVNLGANFIAGIGAPVGPNIPAPPEPTGLLFWLLSVSKSLLVPTLAGYFALSARGHVLNIRRGALYGALLFCWIGDVALLFNDFFLYGMAAFAIAHLCFIAAYSKGLQLDAALKGRILIFAMPVVTYGYMIYMTLYLNLPSGQESMALPLAGYMLVLLSNGMTCLLRALQVKLASSPYILLGVVLFIQSDSLIAMTRFVDALAFENFAIMLTYIIGLFLMVRGCLLDQAVPRQRPGLESVRLSA</sequence>
<keyword evidence="8" id="KW-1185">Reference proteome</keyword>
<feature type="transmembrane region" description="Helical" evidence="6">
    <location>
        <begin position="233"/>
        <end position="251"/>
    </location>
</feature>
<dbReference type="OrthoDB" id="5592477at2"/>
<evidence type="ECO:0000313" key="7">
    <source>
        <dbReference type="EMBL" id="ATB31956.1"/>
    </source>
</evidence>
<comment type="subcellular location">
    <subcellularLocation>
        <location evidence="1">Membrane</location>
        <topology evidence="1">Multi-pass membrane protein</topology>
    </subcellularLocation>
</comment>
<feature type="transmembrane region" description="Helical" evidence="6">
    <location>
        <begin position="55"/>
        <end position="77"/>
    </location>
</feature>
<feature type="transmembrane region" description="Helical" evidence="6">
    <location>
        <begin position="21"/>
        <end position="43"/>
    </location>
</feature>
<evidence type="ECO:0000256" key="5">
    <source>
        <dbReference type="ARBA" id="ARBA00023136"/>
    </source>
</evidence>
<gene>
    <name evidence="7" type="ORF">MEBOL_005428</name>
</gene>
<dbReference type="RefSeq" id="WP_157775529.1">
    <property type="nucleotide sequence ID" value="NZ_CP022163.1"/>
</dbReference>
<evidence type="ECO:0000313" key="8">
    <source>
        <dbReference type="Proteomes" id="UP000217289"/>
    </source>
</evidence>
<dbReference type="InterPro" id="IPR012506">
    <property type="entry name" value="TMEM86B-like"/>
</dbReference>
<dbReference type="PANTHER" id="PTHR31885:SF6">
    <property type="entry name" value="GH04784P"/>
    <property type="match status" value="1"/>
</dbReference>
<dbReference type="GO" id="GO:0016020">
    <property type="term" value="C:membrane"/>
    <property type="evidence" value="ECO:0007669"/>
    <property type="project" value="UniProtKB-SubCell"/>
</dbReference>
<feature type="transmembrane region" description="Helical" evidence="6">
    <location>
        <begin position="89"/>
        <end position="107"/>
    </location>
</feature>
<keyword evidence="4 6" id="KW-1133">Transmembrane helix</keyword>
<keyword evidence="5 6" id="KW-0472">Membrane</keyword>
<evidence type="ECO:0000256" key="2">
    <source>
        <dbReference type="ARBA" id="ARBA00007375"/>
    </source>
</evidence>
<dbReference type="KEGG" id="mbd:MEBOL_005428"/>
<reference evidence="7 8" key="1">
    <citation type="submission" date="2017-06" db="EMBL/GenBank/DDBJ databases">
        <authorList>
            <person name="Kim H.J."/>
            <person name="Triplett B.A."/>
        </authorList>
    </citation>
    <scope>NUCLEOTIDE SEQUENCE [LARGE SCALE GENOMIC DNA]</scope>
    <source>
        <strain evidence="7 8">DSM 14713</strain>
    </source>
</reference>
<feature type="transmembrane region" description="Helical" evidence="6">
    <location>
        <begin position="113"/>
        <end position="131"/>
    </location>
</feature>
<protein>
    <recommendedName>
        <fullName evidence="9">Lysoplasmalogenase</fullName>
    </recommendedName>
</protein>
<name>A0A250ILX7_9BACT</name>
<dbReference type="EMBL" id="CP022163">
    <property type="protein sequence ID" value="ATB31956.1"/>
    <property type="molecule type" value="Genomic_DNA"/>
</dbReference>
<organism evidence="7 8">
    <name type="scientific">Melittangium boletus DSM 14713</name>
    <dbReference type="NCBI Taxonomy" id="1294270"/>
    <lineage>
        <taxon>Bacteria</taxon>
        <taxon>Pseudomonadati</taxon>
        <taxon>Myxococcota</taxon>
        <taxon>Myxococcia</taxon>
        <taxon>Myxococcales</taxon>
        <taxon>Cystobacterineae</taxon>
        <taxon>Archangiaceae</taxon>
        <taxon>Melittangium</taxon>
    </lineage>
</organism>
<feature type="transmembrane region" description="Helical" evidence="6">
    <location>
        <begin position="204"/>
        <end position="221"/>
    </location>
</feature>
<dbReference type="GO" id="GO:0016787">
    <property type="term" value="F:hydrolase activity"/>
    <property type="evidence" value="ECO:0007669"/>
    <property type="project" value="TreeGrafter"/>
</dbReference>
<proteinExistence type="inferred from homology"/>